<dbReference type="AlphaFoldDB" id="A0A2Z7CRG1"/>
<feature type="repeat" description="PPR" evidence="3">
    <location>
        <begin position="186"/>
        <end position="220"/>
    </location>
</feature>
<dbReference type="InterPro" id="IPR011990">
    <property type="entry name" value="TPR-like_helical_dom_sf"/>
</dbReference>
<proteinExistence type="inferred from homology"/>
<accession>A0A2Z7CRG1</accession>
<dbReference type="Gene3D" id="1.25.40.10">
    <property type="entry name" value="Tetratricopeptide repeat domain"/>
    <property type="match status" value="2"/>
</dbReference>
<comment type="similarity">
    <text evidence="1">Belongs to the PPR family. P subfamily.</text>
</comment>
<evidence type="ECO:0000313" key="5">
    <source>
        <dbReference type="Proteomes" id="UP000250235"/>
    </source>
</evidence>
<evidence type="ECO:0000256" key="3">
    <source>
        <dbReference type="PROSITE-ProRule" id="PRU00708"/>
    </source>
</evidence>
<protein>
    <submittedName>
        <fullName evidence="4">Pentatricopeptide repeat-containing protein mitochondrial-like</fullName>
    </submittedName>
</protein>
<keyword evidence="2" id="KW-0677">Repeat</keyword>
<feature type="repeat" description="PPR" evidence="3">
    <location>
        <begin position="43"/>
        <end position="77"/>
    </location>
</feature>
<dbReference type="InterPro" id="IPR002885">
    <property type="entry name" value="PPR_rpt"/>
</dbReference>
<dbReference type="Pfam" id="PF13812">
    <property type="entry name" value="PPR_3"/>
    <property type="match status" value="1"/>
</dbReference>
<dbReference type="Proteomes" id="UP000250235">
    <property type="component" value="Unassembled WGS sequence"/>
</dbReference>
<reference evidence="4 5" key="1">
    <citation type="journal article" date="2015" name="Proc. Natl. Acad. Sci. U.S.A.">
        <title>The resurrection genome of Boea hygrometrica: A blueprint for survival of dehydration.</title>
        <authorList>
            <person name="Xiao L."/>
            <person name="Yang G."/>
            <person name="Zhang L."/>
            <person name="Yang X."/>
            <person name="Zhao S."/>
            <person name="Ji Z."/>
            <person name="Zhou Q."/>
            <person name="Hu M."/>
            <person name="Wang Y."/>
            <person name="Chen M."/>
            <person name="Xu Y."/>
            <person name="Jin H."/>
            <person name="Xiao X."/>
            <person name="Hu G."/>
            <person name="Bao F."/>
            <person name="Hu Y."/>
            <person name="Wan P."/>
            <person name="Li L."/>
            <person name="Deng X."/>
            <person name="Kuang T."/>
            <person name="Xiang C."/>
            <person name="Zhu J.K."/>
            <person name="Oliver M.J."/>
            <person name="He Y."/>
        </authorList>
    </citation>
    <scope>NUCLEOTIDE SEQUENCE [LARGE SCALE GENOMIC DNA]</scope>
    <source>
        <strain evidence="5">cv. XS01</strain>
    </source>
</reference>
<sequence length="315" mass="36424">MKESNYLSTLNYNNMIALYNNTDQSEKVSSLVQEMEERHIAIDVYTYNLLINSYAALKKLDAVEEVVEKMKTNNVEMSLFTYGNLATIYANCRFFEKAKQFLEMMEEMDNQQNKFGVGASQTRMKLYSVMNDSSGVKRAWESLKASQGRPSNSSYLSMLVALSKLGDQESLENLFREWETGCCNYDFRLPNVLLKFYLTRDMIEEATRLYENLVNKGMKPYLSTTILFANLCIKKGQIDLALKYLETVVDKVKQEKEFVIPEETIKLFLDYFEESCDEDRAEKFVDCMRKVSRLDSSVLDSLLSEIRASNRVANS</sequence>
<dbReference type="PANTHER" id="PTHR45717:SF5">
    <property type="entry name" value="PENTACOTRIPEPTIDE-REPEAT REGION OF PRORP DOMAIN-CONTAINING PROTEIN"/>
    <property type="match status" value="1"/>
</dbReference>
<keyword evidence="5" id="KW-1185">Reference proteome</keyword>
<dbReference type="GO" id="GO:0005739">
    <property type="term" value="C:mitochondrion"/>
    <property type="evidence" value="ECO:0007669"/>
    <property type="project" value="TreeGrafter"/>
</dbReference>
<evidence type="ECO:0000256" key="1">
    <source>
        <dbReference type="ARBA" id="ARBA00007626"/>
    </source>
</evidence>
<gene>
    <name evidence="4" type="ORF">F511_07830</name>
</gene>
<organism evidence="4 5">
    <name type="scientific">Dorcoceras hygrometricum</name>
    <dbReference type="NCBI Taxonomy" id="472368"/>
    <lineage>
        <taxon>Eukaryota</taxon>
        <taxon>Viridiplantae</taxon>
        <taxon>Streptophyta</taxon>
        <taxon>Embryophyta</taxon>
        <taxon>Tracheophyta</taxon>
        <taxon>Spermatophyta</taxon>
        <taxon>Magnoliopsida</taxon>
        <taxon>eudicotyledons</taxon>
        <taxon>Gunneridae</taxon>
        <taxon>Pentapetalae</taxon>
        <taxon>asterids</taxon>
        <taxon>lamiids</taxon>
        <taxon>Lamiales</taxon>
        <taxon>Gesneriaceae</taxon>
        <taxon>Didymocarpoideae</taxon>
        <taxon>Trichosporeae</taxon>
        <taxon>Loxocarpinae</taxon>
        <taxon>Dorcoceras</taxon>
    </lineage>
</organism>
<dbReference type="NCBIfam" id="TIGR00756">
    <property type="entry name" value="PPR"/>
    <property type="match status" value="1"/>
</dbReference>
<dbReference type="SUPFAM" id="SSF48452">
    <property type="entry name" value="TPR-like"/>
    <property type="match status" value="1"/>
</dbReference>
<name>A0A2Z7CRG1_9LAMI</name>
<dbReference type="EMBL" id="KQ995297">
    <property type="protein sequence ID" value="KZV47416.1"/>
    <property type="molecule type" value="Genomic_DNA"/>
</dbReference>
<dbReference type="OrthoDB" id="1717827at2759"/>
<dbReference type="GO" id="GO:0003729">
    <property type="term" value="F:mRNA binding"/>
    <property type="evidence" value="ECO:0007669"/>
    <property type="project" value="UniProtKB-ARBA"/>
</dbReference>
<dbReference type="PANTHER" id="PTHR45717">
    <property type="entry name" value="OS12G0527900 PROTEIN"/>
    <property type="match status" value="1"/>
</dbReference>
<evidence type="ECO:0000256" key="2">
    <source>
        <dbReference type="ARBA" id="ARBA00022737"/>
    </source>
</evidence>
<evidence type="ECO:0000313" key="4">
    <source>
        <dbReference type="EMBL" id="KZV47416.1"/>
    </source>
</evidence>
<dbReference type="PROSITE" id="PS51375">
    <property type="entry name" value="PPR"/>
    <property type="match status" value="2"/>
</dbReference>